<feature type="domain" description="Tripartite ATP-independent periplasmic transporters DctQ component" evidence="10">
    <location>
        <begin position="33"/>
        <end position="164"/>
    </location>
</feature>
<proteinExistence type="inferred from homology"/>
<feature type="transmembrane region" description="Helical" evidence="9">
    <location>
        <begin position="95"/>
        <end position="117"/>
    </location>
</feature>
<feature type="transmembrane region" description="Helical" evidence="9">
    <location>
        <begin position="56"/>
        <end position="74"/>
    </location>
</feature>
<name>A0A3T0N9U2_9RHOB</name>
<dbReference type="PANTHER" id="PTHR35011:SF2">
    <property type="entry name" value="2,3-DIKETO-L-GULONATE TRAP TRANSPORTER SMALL PERMEASE PROTEIN YIAM"/>
    <property type="match status" value="1"/>
</dbReference>
<comment type="function">
    <text evidence="9">Part of the tripartite ATP-independent periplasmic (TRAP) transport system.</text>
</comment>
<protein>
    <recommendedName>
        <fullName evidence="9">TRAP transporter small permease protein</fullName>
    </recommendedName>
</protein>
<comment type="subunit">
    <text evidence="9">The complex comprises the extracytoplasmic solute receptor protein and the two transmembrane proteins.</text>
</comment>
<dbReference type="GO" id="GO:0022857">
    <property type="term" value="F:transmembrane transporter activity"/>
    <property type="evidence" value="ECO:0007669"/>
    <property type="project" value="UniProtKB-UniRule"/>
</dbReference>
<feature type="transmembrane region" description="Helical" evidence="9">
    <location>
        <begin position="137"/>
        <end position="157"/>
    </location>
</feature>
<comment type="similarity">
    <text evidence="8 9">Belongs to the TRAP transporter small permease family.</text>
</comment>
<sequence length="177" mass="20477">MLEERQSQIQHPIWLFKLKIQRLIMFITSIAFTLAVFLQVVTRYLFNYSLFGVEEFASFAGVIMYFIGAAYATHERSHISASLVDTIFGEGRITAGVHAFTRLLAFVLTVYILISMWDLLVFTNRMSTKSTELRIPMIWIYGTMFVGLVLTAFYFLLEFFDSLRATIWHAPSEESDK</sequence>
<feature type="transmembrane region" description="Helical" evidence="9">
    <location>
        <begin position="23"/>
        <end position="44"/>
    </location>
</feature>
<evidence type="ECO:0000313" key="11">
    <source>
        <dbReference type="EMBL" id="AZV80735.1"/>
    </source>
</evidence>
<keyword evidence="5 9" id="KW-0812">Transmembrane</keyword>
<evidence type="ECO:0000313" key="12">
    <source>
        <dbReference type="Proteomes" id="UP000283063"/>
    </source>
</evidence>
<dbReference type="PANTHER" id="PTHR35011">
    <property type="entry name" value="2,3-DIKETO-L-GULONATE TRAP TRANSPORTER SMALL PERMEASE PROTEIN YIAM"/>
    <property type="match status" value="1"/>
</dbReference>
<dbReference type="InterPro" id="IPR055348">
    <property type="entry name" value="DctQ"/>
</dbReference>
<dbReference type="AlphaFoldDB" id="A0A3T0N9U2"/>
<evidence type="ECO:0000259" key="10">
    <source>
        <dbReference type="Pfam" id="PF04290"/>
    </source>
</evidence>
<evidence type="ECO:0000256" key="4">
    <source>
        <dbReference type="ARBA" id="ARBA00022519"/>
    </source>
</evidence>
<evidence type="ECO:0000256" key="6">
    <source>
        <dbReference type="ARBA" id="ARBA00022989"/>
    </source>
</evidence>
<evidence type="ECO:0000256" key="7">
    <source>
        <dbReference type="ARBA" id="ARBA00023136"/>
    </source>
</evidence>
<evidence type="ECO:0000256" key="8">
    <source>
        <dbReference type="ARBA" id="ARBA00038436"/>
    </source>
</evidence>
<keyword evidence="2 9" id="KW-0813">Transport</keyword>
<keyword evidence="4 9" id="KW-0997">Cell inner membrane</keyword>
<comment type="subcellular location">
    <subcellularLocation>
        <location evidence="1 9">Cell inner membrane</location>
        <topology evidence="1 9">Multi-pass membrane protein</topology>
    </subcellularLocation>
</comment>
<evidence type="ECO:0000256" key="9">
    <source>
        <dbReference type="RuleBase" id="RU369079"/>
    </source>
</evidence>
<dbReference type="OrthoDB" id="4964541at2"/>
<dbReference type="GO" id="GO:0005886">
    <property type="term" value="C:plasma membrane"/>
    <property type="evidence" value="ECO:0007669"/>
    <property type="project" value="UniProtKB-SubCell"/>
</dbReference>
<accession>A0A3T0N9U2</accession>
<dbReference type="RefSeq" id="WP_127751238.1">
    <property type="nucleotide sequence ID" value="NZ_CP033221.1"/>
</dbReference>
<reference evidence="11 12" key="1">
    <citation type="submission" date="2018-10" db="EMBL/GenBank/DDBJ databases">
        <title>Parasedimentitalea marina sp. nov., a psychrophilic bacterium isolated from deep seawater of the New Britain Trench.</title>
        <authorList>
            <person name="Cao J."/>
        </authorList>
    </citation>
    <scope>NUCLEOTIDE SEQUENCE [LARGE SCALE GENOMIC DNA]</scope>
    <source>
        <strain evidence="11 12">W43</strain>
        <plasmid evidence="11 12">pW43B</plasmid>
    </source>
</reference>
<keyword evidence="7 9" id="KW-0472">Membrane</keyword>
<dbReference type="Proteomes" id="UP000283063">
    <property type="component" value="Plasmid pW43B"/>
</dbReference>
<dbReference type="EMBL" id="CP033221">
    <property type="protein sequence ID" value="AZV80735.1"/>
    <property type="molecule type" value="Genomic_DNA"/>
</dbReference>
<dbReference type="InterPro" id="IPR007387">
    <property type="entry name" value="TRAP_DctQ"/>
</dbReference>
<dbReference type="KEGG" id="sedi:EBB79_22540"/>
<dbReference type="Pfam" id="PF04290">
    <property type="entry name" value="DctQ"/>
    <property type="match status" value="1"/>
</dbReference>
<keyword evidence="12" id="KW-1185">Reference proteome</keyword>
<keyword evidence="11" id="KW-0614">Plasmid</keyword>
<evidence type="ECO:0000256" key="1">
    <source>
        <dbReference type="ARBA" id="ARBA00004429"/>
    </source>
</evidence>
<evidence type="ECO:0000256" key="5">
    <source>
        <dbReference type="ARBA" id="ARBA00022692"/>
    </source>
</evidence>
<dbReference type="GO" id="GO:0015740">
    <property type="term" value="P:C4-dicarboxylate transport"/>
    <property type="evidence" value="ECO:0007669"/>
    <property type="project" value="TreeGrafter"/>
</dbReference>
<keyword evidence="3" id="KW-1003">Cell membrane</keyword>
<evidence type="ECO:0000256" key="2">
    <source>
        <dbReference type="ARBA" id="ARBA00022448"/>
    </source>
</evidence>
<evidence type="ECO:0000256" key="3">
    <source>
        <dbReference type="ARBA" id="ARBA00022475"/>
    </source>
</evidence>
<gene>
    <name evidence="11" type="ORF">EBB79_22540</name>
</gene>
<geneLocation type="plasmid" evidence="11 12">
    <name>pW43B</name>
</geneLocation>
<organism evidence="11 12">
    <name type="scientific">Parasedimentitalea marina</name>
    <dbReference type="NCBI Taxonomy" id="2483033"/>
    <lineage>
        <taxon>Bacteria</taxon>
        <taxon>Pseudomonadati</taxon>
        <taxon>Pseudomonadota</taxon>
        <taxon>Alphaproteobacteria</taxon>
        <taxon>Rhodobacterales</taxon>
        <taxon>Paracoccaceae</taxon>
        <taxon>Parasedimentitalea</taxon>
    </lineage>
</organism>
<keyword evidence="6 9" id="KW-1133">Transmembrane helix</keyword>